<protein>
    <submittedName>
        <fullName evidence="1">Uncharacterized protein</fullName>
    </submittedName>
</protein>
<reference evidence="1" key="1">
    <citation type="journal article" date="2020" name="Stud. Mycol.">
        <title>101 Dothideomycetes genomes: a test case for predicting lifestyles and emergence of pathogens.</title>
        <authorList>
            <person name="Haridas S."/>
            <person name="Albert R."/>
            <person name="Binder M."/>
            <person name="Bloem J."/>
            <person name="Labutti K."/>
            <person name="Salamov A."/>
            <person name="Andreopoulos B."/>
            <person name="Baker S."/>
            <person name="Barry K."/>
            <person name="Bills G."/>
            <person name="Bluhm B."/>
            <person name="Cannon C."/>
            <person name="Castanera R."/>
            <person name="Culley D."/>
            <person name="Daum C."/>
            <person name="Ezra D."/>
            <person name="Gonzalez J."/>
            <person name="Henrissat B."/>
            <person name="Kuo A."/>
            <person name="Liang C."/>
            <person name="Lipzen A."/>
            <person name="Lutzoni F."/>
            <person name="Magnuson J."/>
            <person name="Mondo S."/>
            <person name="Nolan M."/>
            <person name="Ohm R."/>
            <person name="Pangilinan J."/>
            <person name="Park H.-J."/>
            <person name="Ramirez L."/>
            <person name="Alfaro M."/>
            <person name="Sun H."/>
            <person name="Tritt A."/>
            <person name="Yoshinaga Y."/>
            <person name="Zwiers L.-H."/>
            <person name="Turgeon B."/>
            <person name="Goodwin S."/>
            <person name="Spatafora J."/>
            <person name="Crous P."/>
            <person name="Grigoriev I."/>
        </authorList>
    </citation>
    <scope>NUCLEOTIDE SEQUENCE</scope>
    <source>
        <strain evidence="1">CBS 122367</strain>
    </source>
</reference>
<proteinExistence type="predicted"/>
<organism evidence="1 2">
    <name type="scientific">Lentithecium fluviatile CBS 122367</name>
    <dbReference type="NCBI Taxonomy" id="1168545"/>
    <lineage>
        <taxon>Eukaryota</taxon>
        <taxon>Fungi</taxon>
        <taxon>Dikarya</taxon>
        <taxon>Ascomycota</taxon>
        <taxon>Pezizomycotina</taxon>
        <taxon>Dothideomycetes</taxon>
        <taxon>Pleosporomycetidae</taxon>
        <taxon>Pleosporales</taxon>
        <taxon>Massarineae</taxon>
        <taxon>Lentitheciaceae</taxon>
        <taxon>Lentithecium</taxon>
    </lineage>
</organism>
<name>A0A6G1ITU9_9PLEO</name>
<dbReference type="AlphaFoldDB" id="A0A6G1ITU9"/>
<evidence type="ECO:0000313" key="1">
    <source>
        <dbReference type="EMBL" id="KAF2681299.1"/>
    </source>
</evidence>
<keyword evidence="2" id="KW-1185">Reference proteome</keyword>
<sequence length="92" mass="10161">MNASHVDFTLLEALVDPALPPTSRSLLVQIVRLNSRAFFDSQRQPPTTEGAFPLSRRVDIFLKVFLTVYPPPTLEEIAAPSTPMSTYCAGLQ</sequence>
<dbReference type="Proteomes" id="UP000799291">
    <property type="component" value="Unassembled WGS sequence"/>
</dbReference>
<gene>
    <name evidence="1" type="ORF">K458DRAFT_420798</name>
</gene>
<evidence type="ECO:0000313" key="2">
    <source>
        <dbReference type="Proteomes" id="UP000799291"/>
    </source>
</evidence>
<dbReference type="EMBL" id="MU005592">
    <property type="protein sequence ID" value="KAF2681299.1"/>
    <property type="molecule type" value="Genomic_DNA"/>
</dbReference>
<accession>A0A6G1ITU9</accession>